<keyword evidence="2" id="KW-0378">Hydrolase</keyword>
<dbReference type="InterPro" id="IPR050114">
    <property type="entry name" value="UPF0173_UPF0282_UlaG_hydrolase"/>
</dbReference>
<dbReference type="RefSeq" id="WP_154616963.1">
    <property type="nucleotide sequence ID" value="NZ_CP053660.1"/>
</dbReference>
<dbReference type="InterPro" id="IPR036866">
    <property type="entry name" value="RibonucZ/Hydroxyglut_hydro"/>
</dbReference>
<feature type="domain" description="Metallo-beta-lactamase" evidence="1">
    <location>
        <begin position="50"/>
        <end position="232"/>
    </location>
</feature>
<dbReference type="Pfam" id="PF12706">
    <property type="entry name" value="Lactamase_B_2"/>
    <property type="match status" value="1"/>
</dbReference>
<dbReference type="PANTHER" id="PTHR43546">
    <property type="entry name" value="UPF0173 METAL-DEPENDENT HYDROLASE MJ1163-RELATED"/>
    <property type="match status" value="1"/>
</dbReference>
<keyword evidence="3" id="KW-1185">Reference proteome</keyword>
<evidence type="ECO:0000313" key="3">
    <source>
        <dbReference type="Proteomes" id="UP000433406"/>
    </source>
</evidence>
<dbReference type="PANTHER" id="PTHR43546:SF7">
    <property type="entry name" value="METALLO-BETA-LACTAMASE DOMAIN-CONTAINING PROTEIN"/>
    <property type="match status" value="1"/>
</dbReference>
<sequence length="270" mass="29568">MTPPANDGPSAASLEFVGTATTILRLGPFTLLTDPNFLHRGQRAYLGKGLFSQRLTEPSLQPADLPALDGVLLSHLHGDHFDRIARRELDRGLLVATTPASSRTLTRWGFAGAHGMRTWESLDLASRGSRLRIMAVPGQHGPGPAKHVMPPVMGSVLELEEPGRPVFRVYVSGDTLFRPYLRDVVDRTGPLDAAVVHLGGTRALGVLVTMDDRQGADLVDLLRPAVTVPVHFDDYTVFRSDRADFLERCRERGLPTQLRTVERGGRVDLT</sequence>
<dbReference type="Proteomes" id="UP000433406">
    <property type="component" value="Unassembled WGS sequence"/>
</dbReference>
<accession>A0A6I3JGC6</accession>
<reference evidence="2 3" key="1">
    <citation type="submission" date="2019-10" db="EMBL/GenBank/DDBJ databases">
        <title>Nocardioides novel species isolated from the excrement of Marmot.</title>
        <authorList>
            <person name="Zhang G."/>
        </authorList>
    </citation>
    <scope>NUCLEOTIDE SEQUENCE [LARGE SCALE GENOMIC DNA]</scope>
    <source>
        <strain evidence="3">zg-579</strain>
    </source>
</reference>
<protein>
    <submittedName>
        <fullName evidence="2">Metal-dependent hydrolase</fullName>
    </submittedName>
</protein>
<dbReference type="SUPFAM" id="SSF56281">
    <property type="entry name" value="Metallo-hydrolase/oxidoreductase"/>
    <property type="match status" value="1"/>
</dbReference>
<comment type="caution">
    <text evidence="2">The sequence shown here is derived from an EMBL/GenBank/DDBJ whole genome shotgun (WGS) entry which is preliminary data.</text>
</comment>
<dbReference type="Gene3D" id="3.60.15.10">
    <property type="entry name" value="Ribonuclease Z/Hydroxyacylglutathione hydrolase-like"/>
    <property type="match status" value="1"/>
</dbReference>
<dbReference type="GO" id="GO:0016787">
    <property type="term" value="F:hydrolase activity"/>
    <property type="evidence" value="ECO:0007669"/>
    <property type="project" value="UniProtKB-KW"/>
</dbReference>
<evidence type="ECO:0000313" key="2">
    <source>
        <dbReference type="EMBL" id="MTB97179.1"/>
    </source>
</evidence>
<name>A0A6I3JGC6_9ACTN</name>
<evidence type="ECO:0000259" key="1">
    <source>
        <dbReference type="Pfam" id="PF12706"/>
    </source>
</evidence>
<gene>
    <name evidence="2" type="ORF">GGQ22_19090</name>
</gene>
<dbReference type="EMBL" id="WLCI01000020">
    <property type="protein sequence ID" value="MTB97179.1"/>
    <property type="molecule type" value="Genomic_DNA"/>
</dbReference>
<dbReference type="AlphaFoldDB" id="A0A6I3JGC6"/>
<dbReference type="InterPro" id="IPR001279">
    <property type="entry name" value="Metallo-B-lactamas"/>
</dbReference>
<organism evidence="2 3">
    <name type="scientific">Nocardioides marmotae</name>
    <dbReference type="NCBI Taxonomy" id="2663857"/>
    <lineage>
        <taxon>Bacteria</taxon>
        <taxon>Bacillati</taxon>
        <taxon>Actinomycetota</taxon>
        <taxon>Actinomycetes</taxon>
        <taxon>Propionibacteriales</taxon>
        <taxon>Nocardioidaceae</taxon>
        <taxon>Nocardioides</taxon>
    </lineage>
</organism>
<proteinExistence type="predicted"/>